<dbReference type="InterPro" id="IPR027417">
    <property type="entry name" value="P-loop_NTPase"/>
</dbReference>
<proteinExistence type="predicted"/>
<dbReference type="EMBL" id="JAVRJZ010000012">
    <property type="protein sequence ID" value="KAK2715812.1"/>
    <property type="molecule type" value="Genomic_DNA"/>
</dbReference>
<dbReference type="SUPFAM" id="SSF52540">
    <property type="entry name" value="P-loop containing nucleoside triphosphate hydrolases"/>
    <property type="match status" value="1"/>
</dbReference>
<sequence>MLKFKESFAQVLKMEPLFKDCSCCEKIALPAESNTRPFLHAAELLLSDFTGNSNPLNIQGLFIFPKSIKKIGTQEERGFKAEYKVYKKLQQSNLQMYVFYTLLGLRRNENDSKNEELGDFLIITKSSLIIIDVKASEENVTLKNILSNAHVDQQEKVIKHIESYLQNHNCKYETGFKFESDLVYYFNVYPNTNSRIKLGRQANLFKNALFEDDYMQTIEELSVKTIKPDLIGEKCEYSLRTLLAWFYGTYLRLCLKSDSLKTETNLTVKRELNKEYKLPAKRRNKDIAGIFLTPAQKAVVDSDERYLHIIGLPGTGKTYCLLLKMVKEFFEIWQLYMKNSKENKEIIVVYHRDMITLQYIQEIFWQTVKKQLEQKRIIREEGMSHLVKFVFERDCIDIDTKLPFLAENYDSEIKFKVFCDDVSTDTLDFNHVNRTSEIFKAVDRSNFCWWTSYSAIPILRNFYRPFSLLKLKDNTIYECNKHVYLTDSLRYTASIHSLINVLITLSEDTDLSRLGLPRFRKNDFSPGTRVVGEIPKFVSVADYKEMAVEVQKLFQSLVEDEHLESNDIAVITCLIPYASSEESGVKTDEAINPIQDDEGLSLFDRQKAFPIYPERRSDPDDSKDGSVLNSTNVHSISFAYENITKRVNDTQVSYSYAFELRGREVNYVIVCVTKDAHYFPLSNRNIINKPSNNWEEYRIFDIIEAVTRAISGVTIFYIDGDSQLSNIASSTKKAYPAICTNSTYKNIISLRDIVKDCVPFSVDTVNNLNSVNAAYDFLFFHFNYHSLRFPGISLQWPIGLRAGCNFDCIDNLMKELGCNDNSESLFKDLFIKIIIFGQIISLLRTILDNFDEYKTTSIYYNNKEFKIDVEDIDLKEYLQDWMKKLEKTTVKEAVNFLTGDITQFSSLVKTLVFVIETKLFPFIPVICQNPCFNLSYPVWIYETSHSRKITFFDEEEEIIDTIFHDTKEGGIIIENENYDQAKEQLEVFLNLIQRFKSNSEKVSIDEESSEPSYMEIIDKLHRISNWLPFGINLSLYADTKSLYFDRLFCLLESCIAETNDSKGKTSDFVKEIGTLIECNLDLFKFNIKQINRDCRFQMFIFEFPGWVAGFSDDVLSAAKKLNQMLLGFQKLYSELIP</sequence>
<keyword evidence="2" id="KW-1185">Reference proteome</keyword>
<organism evidence="1 2">
    <name type="scientific">Artemia franciscana</name>
    <name type="common">Brine shrimp</name>
    <name type="synonym">Artemia sanfranciscana</name>
    <dbReference type="NCBI Taxonomy" id="6661"/>
    <lineage>
        <taxon>Eukaryota</taxon>
        <taxon>Metazoa</taxon>
        <taxon>Ecdysozoa</taxon>
        <taxon>Arthropoda</taxon>
        <taxon>Crustacea</taxon>
        <taxon>Branchiopoda</taxon>
        <taxon>Anostraca</taxon>
        <taxon>Artemiidae</taxon>
        <taxon>Artemia</taxon>
    </lineage>
</organism>
<reference evidence="1" key="1">
    <citation type="submission" date="2023-07" db="EMBL/GenBank/DDBJ databases">
        <title>Chromosome-level genome assembly of Artemia franciscana.</title>
        <authorList>
            <person name="Jo E."/>
        </authorList>
    </citation>
    <scope>NUCLEOTIDE SEQUENCE</scope>
    <source>
        <tissue evidence="1">Whole body</tissue>
    </source>
</reference>
<dbReference type="Proteomes" id="UP001187531">
    <property type="component" value="Unassembled WGS sequence"/>
</dbReference>
<evidence type="ECO:0000313" key="1">
    <source>
        <dbReference type="EMBL" id="KAK2715812.1"/>
    </source>
</evidence>
<evidence type="ECO:0000313" key="2">
    <source>
        <dbReference type="Proteomes" id="UP001187531"/>
    </source>
</evidence>
<protein>
    <submittedName>
        <fullName evidence="1">Uncharacterized protein</fullName>
    </submittedName>
</protein>
<name>A0AA88L3X9_ARTSF</name>
<gene>
    <name evidence="1" type="ORF">QYM36_010394</name>
</gene>
<accession>A0AA88L3X9</accession>
<dbReference type="AlphaFoldDB" id="A0AA88L3X9"/>
<comment type="caution">
    <text evidence="1">The sequence shown here is derived from an EMBL/GenBank/DDBJ whole genome shotgun (WGS) entry which is preliminary data.</text>
</comment>